<sequence>MASLKAQKPLTTQPAGQVKKEPAKPSGNPPNPPTPASKPGPKKAEHKPREPKKAPASKPAPVKN</sequence>
<organism evidence="2 3">
    <name type="scientific">Vitis vinifera</name>
    <name type="common">Grape</name>
    <dbReference type="NCBI Taxonomy" id="29760"/>
    <lineage>
        <taxon>Eukaryota</taxon>
        <taxon>Viridiplantae</taxon>
        <taxon>Streptophyta</taxon>
        <taxon>Embryophyta</taxon>
        <taxon>Tracheophyta</taxon>
        <taxon>Spermatophyta</taxon>
        <taxon>Magnoliopsida</taxon>
        <taxon>eudicotyledons</taxon>
        <taxon>Gunneridae</taxon>
        <taxon>Pentapetalae</taxon>
        <taxon>rosids</taxon>
        <taxon>Vitales</taxon>
        <taxon>Vitaceae</taxon>
        <taxon>Viteae</taxon>
        <taxon>Vitis</taxon>
    </lineage>
</organism>
<dbReference type="AlphaFoldDB" id="D7T9B8"/>
<dbReference type="PANTHER" id="PTHR35831:SF2">
    <property type="entry name" value="OS01G0642200 PROTEIN"/>
    <property type="match status" value="1"/>
</dbReference>
<dbReference type="eggNOG" id="ENOG502SCZG">
    <property type="taxonomic scope" value="Eukaryota"/>
</dbReference>
<dbReference type="InParanoid" id="D7T9B8"/>
<feature type="compositionally biased region" description="Low complexity" evidence="1">
    <location>
        <begin position="54"/>
        <end position="64"/>
    </location>
</feature>
<name>D7T9B8_VITVI</name>
<protein>
    <submittedName>
        <fullName evidence="2">Uncharacterized protein</fullName>
    </submittedName>
</protein>
<gene>
    <name evidence="2" type="ordered locus">VIT_01s0011g02720</name>
</gene>
<dbReference type="OMA" id="QAKEPTN"/>
<evidence type="ECO:0000313" key="3">
    <source>
        <dbReference type="Proteomes" id="UP000009183"/>
    </source>
</evidence>
<dbReference type="HOGENOM" id="CLU_205510_1_0_1"/>
<dbReference type="PaxDb" id="29760-VIT_01s0011g02720.t01"/>
<proteinExistence type="predicted"/>
<dbReference type="EMBL" id="FN595752">
    <property type="protein sequence ID" value="CBI27089.3"/>
    <property type="molecule type" value="Genomic_DNA"/>
</dbReference>
<feature type="compositionally biased region" description="Pro residues" evidence="1">
    <location>
        <begin position="27"/>
        <end position="38"/>
    </location>
</feature>
<evidence type="ECO:0000256" key="1">
    <source>
        <dbReference type="SAM" id="MobiDB-lite"/>
    </source>
</evidence>
<keyword evidence="3" id="KW-1185">Reference proteome</keyword>
<dbReference type="Proteomes" id="UP000009183">
    <property type="component" value="Chromosome 1"/>
</dbReference>
<reference evidence="3" key="1">
    <citation type="journal article" date="2007" name="Nature">
        <title>The grapevine genome sequence suggests ancestral hexaploidization in major angiosperm phyla.</title>
        <authorList>
            <consortium name="The French-Italian Public Consortium for Grapevine Genome Characterization."/>
            <person name="Jaillon O."/>
            <person name="Aury J.-M."/>
            <person name="Noel B."/>
            <person name="Policriti A."/>
            <person name="Clepet C."/>
            <person name="Casagrande A."/>
            <person name="Choisne N."/>
            <person name="Aubourg S."/>
            <person name="Vitulo N."/>
            <person name="Jubin C."/>
            <person name="Vezzi A."/>
            <person name="Legeai F."/>
            <person name="Hugueney P."/>
            <person name="Dasilva C."/>
            <person name="Horner D."/>
            <person name="Mica E."/>
            <person name="Jublot D."/>
            <person name="Poulain J."/>
            <person name="Bruyere C."/>
            <person name="Billault A."/>
            <person name="Segurens B."/>
            <person name="Gouyvenoux M."/>
            <person name="Ugarte E."/>
            <person name="Cattonaro F."/>
            <person name="Anthouard V."/>
            <person name="Vico V."/>
            <person name="Del Fabbro C."/>
            <person name="Alaux M."/>
            <person name="Di Gaspero G."/>
            <person name="Dumas V."/>
            <person name="Felice N."/>
            <person name="Paillard S."/>
            <person name="Juman I."/>
            <person name="Moroldo M."/>
            <person name="Scalabrin S."/>
            <person name="Canaguier A."/>
            <person name="Le Clainche I."/>
            <person name="Malacrida G."/>
            <person name="Durand E."/>
            <person name="Pesole G."/>
            <person name="Laucou V."/>
            <person name="Chatelet P."/>
            <person name="Merdinoglu D."/>
            <person name="Delledonne M."/>
            <person name="Pezzotti M."/>
            <person name="Lecharny A."/>
            <person name="Scarpelli C."/>
            <person name="Artiguenave F."/>
            <person name="Pe M.E."/>
            <person name="Valle G."/>
            <person name="Morgante M."/>
            <person name="Caboche M."/>
            <person name="Adam-Blondon A.-F."/>
            <person name="Weissenbach J."/>
            <person name="Quetier F."/>
            <person name="Wincker P."/>
        </authorList>
    </citation>
    <scope>NUCLEOTIDE SEQUENCE [LARGE SCALE GENOMIC DNA]</scope>
    <source>
        <strain evidence="3">cv. Pinot noir / PN40024</strain>
    </source>
</reference>
<dbReference type="PANTHER" id="PTHR35831">
    <property type="entry name" value="OS01G0642200 PROTEIN"/>
    <property type="match status" value="1"/>
</dbReference>
<feature type="region of interest" description="Disordered" evidence="1">
    <location>
        <begin position="1"/>
        <end position="64"/>
    </location>
</feature>
<accession>D7T9B8</accession>
<evidence type="ECO:0000313" key="2">
    <source>
        <dbReference type="EMBL" id="CBI27089.3"/>
    </source>
</evidence>